<keyword evidence="3" id="KW-0444">Lipid biosynthesis</keyword>
<evidence type="ECO:0000256" key="15">
    <source>
        <dbReference type="SAM" id="Phobius"/>
    </source>
</evidence>
<dbReference type="GO" id="GO:0004769">
    <property type="term" value="F:steroid Delta-isomerase activity"/>
    <property type="evidence" value="ECO:0007669"/>
    <property type="project" value="TreeGrafter"/>
</dbReference>
<keyword evidence="12" id="KW-0413">Isomerase</keyword>
<proteinExistence type="inferred from homology"/>
<dbReference type="InterPro" id="IPR007905">
    <property type="entry name" value="EBP"/>
</dbReference>
<comment type="similarity">
    <text evidence="2">Belongs to the EBP family.</text>
</comment>
<dbReference type="PANTHER" id="PTHR14207:SF0">
    <property type="entry name" value="3-BETA-HYDROXYSTEROID-DELTA(8),DELTA(7)-ISOMERASE"/>
    <property type="match status" value="1"/>
</dbReference>
<dbReference type="EMBL" id="JASNWA010000010">
    <property type="protein sequence ID" value="KAK3168702.1"/>
    <property type="molecule type" value="Genomic_DNA"/>
</dbReference>
<evidence type="ECO:0000256" key="10">
    <source>
        <dbReference type="ARBA" id="ARBA00023166"/>
    </source>
</evidence>
<keyword evidence="18" id="KW-1185">Reference proteome</keyword>
<dbReference type="GO" id="GO:0005783">
    <property type="term" value="C:endoplasmic reticulum"/>
    <property type="evidence" value="ECO:0007669"/>
    <property type="project" value="TreeGrafter"/>
</dbReference>
<keyword evidence="7" id="KW-0756">Sterol biosynthesis</keyword>
<accession>A0AAE0DF97</accession>
<feature type="transmembrane region" description="Helical" evidence="15">
    <location>
        <begin position="97"/>
        <end position="117"/>
    </location>
</feature>
<evidence type="ECO:0000256" key="2">
    <source>
        <dbReference type="ARBA" id="ARBA00008337"/>
    </source>
</evidence>
<evidence type="ECO:0000256" key="9">
    <source>
        <dbReference type="ARBA" id="ARBA00023136"/>
    </source>
</evidence>
<evidence type="ECO:0000256" key="7">
    <source>
        <dbReference type="ARBA" id="ARBA00023011"/>
    </source>
</evidence>
<dbReference type="GO" id="GO:0000247">
    <property type="term" value="F:C-8 sterol isomerase activity"/>
    <property type="evidence" value="ECO:0007669"/>
    <property type="project" value="TreeGrafter"/>
</dbReference>
<organism evidence="17 18">
    <name type="scientific">Lepraria neglecta</name>
    <dbReference type="NCBI Taxonomy" id="209136"/>
    <lineage>
        <taxon>Eukaryota</taxon>
        <taxon>Fungi</taxon>
        <taxon>Dikarya</taxon>
        <taxon>Ascomycota</taxon>
        <taxon>Pezizomycotina</taxon>
        <taxon>Lecanoromycetes</taxon>
        <taxon>OSLEUM clade</taxon>
        <taxon>Lecanoromycetidae</taxon>
        <taxon>Lecanorales</taxon>
        <taxon>Lecanorineae</taxon>
        <taxon>Stereocaulaceae</taxon>
        <taxon>Lepraria</taxon>
    </lineage>
</organism>
<keyword evidence="11" id="KW-0753">Steroid metabolism</keyword>
<evidence type="ECO:0000256" key="12">
    <source>
        <dbReference type="ARBA" id="ARBA00023235"/>
    </source>
</evidence>
<dbReference type="PROSITE" id="PS51751">
    <property type="entry name" value="EXPERA"/>
    <property type="match status" value="1"/>
</dbReference>
<evidence type="ECO:0000313" key="18">
    <source>
        <dbReference type="Proteomes" id="UP001276659"/>
    </source>
</evidence>
<dbReference type="GO" id="GO:0016126">
    <property type="term" value="P:sterol biosynthetic process"/>
    <property type="evidence" value="ECO:0007669"/>
    <property type="project" value="UniProtKB-KW"/>
</dbReference>
<keyword evidence="8" id="KW-0443">Lipid metabolism</keyword>
<dbReference type="InterPro" id="IPR033118">
    <property type="entry name" value="EXPERA"/>
</dbReference>
<comment type="subcellular location">
    <subcellularLocation>
        <location evidence="1">Membrane</location>
        <topology evidence="1">Multi-pass membrane protein</topology>
    </subcellularLocation>
</comment>
<protein>
    <recommendedName>
        <fullName evidence="16">EXPERA domain-containing protein</fullName>
    </recommendedName>
</protein>
<dbReference type="GO" id="GO:0016020">
    <property type="term" value="C:membrane"/>
    <property type="evidence" value="ECO:0007669"/>
    <property type="project" value="UniProtKB-SubCell"/>
</dbReference>
<feature type="transmembrane region" description="Helical" evidence="15">
    <location>
        <begin position="27"/>
        <end position="53"/>
    </location>
</feature>
<evidence type="ECO:0000259" key="16">
    <source>
        <dbReference type="PROSITE" id="PS51751"/>
    </source>
</evidence>
<evidence type="ECO:0000256" key="8">
    <source>
        <dbReference type="ARBA" id="ARBA00023098"/>
    </source>
</evidence>
<keyword evidence="6 13" id="KW-1133">Transmembrane helix</keyword>
<evidence type="ECO:0000256" key="5">
    <source>
        <dbReference type="ARBA" id="ARBA00022955"/>
    </source>
</evidence>
<reference evidence="17" key="1">
    <citation type="submission" date="2022-11" db="EMBL/GenBank/DDBJ databases">
        <title>Chromosomal genome sequence assembly and mating type (MAT) locus characterization of the leprose asexual lichenized fungus Lepraria neglecta (Nyl.) Erichsen.</title>
        <authorList>
            <person name="Allen J.L."/>
            <person name="Pfeffer B."/>
        </authorList>
    </citation>
    <scope>NUCLEOTIDE SEQUENCE</scope>
    <source>
        <strain evidence="17">Allen 5258</strain>
    </source>
</reference>
<gene>
    <name evidence="17" type="ORF">OEA41_005150</name>
</gene>
<evidence type="ECO:0000256" key="3">
    <source>
        <dbReference type="ARBA" id="ARBA00022516"/>
    </source>
</evidence>
<dbReference type="Proteomes" id="UP001276659">
    <property type="component" value="Unassembled WGS sequence"/>
</dbReference>
<dbReference type="PANTHER" id="PTHR14207">
    <property type="entry name" value="STEROL ISOMERASE"/>
    <property type="match status" value="1"/>
</dbReference>
<name>A0AAE0DF97_9LECA</name>
<evidence type="ECO:0000313" key="17">
    <source>
        <dbReference type="EMBL" id="KAK3168702.1"/>
    </source>
</evidence>
<dbReference type="GO" id="GO:0047750">
    <property type="term" value="F:cholestenol delta-isomerase activity"/>
    <property type="evidence" value="ECO:0007669"/>
    <property type="project" value="InterPro"/>
</dbReference>
<feature type="transmembrane region" description="Helical" evidence="15">
    <location>
        <begin position="74"/>
        <end position="91"/>
    </location>
</feature>
<keyword evidence="9 13" id="KW-0472">Membrane</keyword>
<keyword evidence="5" id="KW-0752">Steroid biosynthesis</keyword>
<feature type="transmembrane region" description="Helical" evidence="15">
    <location>
        <begin position="209"/>
        <end position="235"/>
    </location>
</feature>
<keyword evidence="4 13" id="KW-0812">Transmembrane</keyword>
<evidence type="ECO:0000256" key="1">
    <source>
        <dbReference type="ARBA" id="ARBA00004141"/>
    </source>
</evidence>
<sequence>MPGKQDLFGQLWKEYAFSDSRYMNSDPFVLCMETITAVCWGPLSFAVALMIAYEHPLRHPLQALVSLGQIYGDVLYYATSMFDLYFKSLAYCRPEAYYFWGYYVFMNFIWIVIPGGADAIMMASETPQDPLPTIDPSTRESQAPEVEPTDEKQVVEPQRNSAEEKEVSPPDEEHDDLFKSFGAEAQNPNGEVGEHLQEQEKNIKCLQRVLLWLVLGLAIVIVLAAVGGGVGGSLASHKNSTSSRPLTILLNSAQITPTSTSSTAAAASAIPTTLAYTGCNASNGISYTTSGQNFTRLCNLDWSLGADDLISGGIKAPTLNACIDQCANFSGNQCLGVAYHGQNEIDNENSCYLKSSSPSASKGVSDSSIALQRIEVC</sequence>
<evidence type="ECO:0000256" key="11">
    <source>
        <dbReference type="ARBA" id="ARBA00023221"/>
    </source>
</evidence>
<feature type="domain" description="EXPERA" evidence="16">
    <location>
        <begin position="1"/>
        <end position="118"/>
    </location>
</feature>
<dbReference type="AlphaFoldDB" id="A0AAE0DF97"/>
<feature type="region of interest" description="Disordered" evidence="14">
    <location>
        <begin position="127"/>
        <end position="176"/>
    </location>
</feature>
<keyword evidence="10" id="KW-1207">Sterol metabolism</keyword>
<evidence type="ECO:0000256" key="13">
    <source>
        <dbReference type="PROSITE-ProRule" id="PRU01087"/>
    </source>
</evidence>
<dbReference type="Pfam" id="PF05241">
    <property type="entry name" value="EBP"/>
    <property type="match status" value="1"/>
</dbReference>
<evidence type="ECO:0000256" key="14">
    <source>
        <dbReference type="SAM" id="MobiDB-lite"/>
    </source>
</evidence>
<evidence type="ECO:0000256" key="6">
    <source>
        <dbReference type="ARBA" id="ARBA00022989"/>
    </source>
</evidence>
<evidence type="ECO:0000256" key="4">
    <source>
        <dbReference type="ARBA" id="ARBA00022692"/>
    </source>
</evidence>
<comment type="caution">
    <text evidence="17">The sequence shown here is derived from an EMBL/GenBank/DDBJ whole genome shotgun (WGS) entry which is preliminary data.</text>
</comment>